<dbReference type="Proteomes" id="UP001168098">
    <property type="component" value="Unassembled WGS sequence"/>
</dbReference>
<evidence type="ECO:0000313" key="3">
    <source>
        <dbReference type="EMBL" id="KAJ9679435.1"/>
    </source>
</evidence>
<accession>A0AA39DD93</accession>
<evidence type="ECO:0000256" key="2">
    <source>
        <dbReference type="SAM" id="Phobius"/>
    </source>
</evidence>
<feature type="compositionally biased region" description="Basic and acidic residues" evidence="1">
    <location>
        <begin position="42"/>
        <end position="51"/>
    </location>
</feature>
<comment type="caution">
    <text evidence="3">The sequence shown here is derived from an EMBL/GenBank/DDBJ whole genome shotgun (WGS) entry which is preliminary data.</text>
</comment>
<evidence type="ECO:0000256" key="1">
    <source>
        <dbReference type="SAM" id="MobiDB-lite"/>
    </source>
</evidence>
<dbReference type="InterPro" id="IPR046939">
    <property type="entry name" value="TPPII_C_sf"/>
</dbReference>
<reference evidence="3 4" key="1">
    <citation type="journal article" date="2023" name="BMC Biotechnol.">
        <title>Vitis rotundifolia cv Carlos genome sequencing.</title>
        <authorList>
            <person name="Huff M."/>
            <person name="Hulse-Kemp A."/>
            <person name="Scheffler B."/>
            <person name="Youngblood R."/>
            <person name="Simpson S."/>
            <person name="Babiker E."/>
            <person name="Staton M."/>
        </authorList>
    </citation>
    <scope>NUCLEOTIDE SEQUENCE [LARGE SCALE GENOMIC DNA]</scope>
    <source>
        <tissue evidence="3">Leaf</tissue>
    </source>
</reference>
<gene>
    <name evidence="3" type="ORF">PVL29_021384</name>
</gene>
<feature type="region of interest" description="Disordered" evidence="1">
    <location>
        <begin position="31"/>
        <end position="60"/>
    </location>
</feature>
<keyword evidence="2" id="KW-0472">Membrane</keyword>
<evidence type="ECO:0008006" key="5">
    <source>
        <dbReference type="Google" id="ProtNLM"/>
    </source>
</evidence>
<sequence length="194" mass="21806">MKKKMETTRDQLAEALYQKGLALAEIESLKGEKAPEAAAAEGTKDVDKTDDQSAPESTQPDLFEENFKELKKWVDIKSSKYGTLWVVRERCCGRLGTALKVLTDMIQDNGEPPKKKLYELKLSLIDEIGWAHLTSYERQWMHTSETKPGIGECSCSTGRKLGLSVKQPPHASKIIFSSWQLPLFSMALIFILTL</sequence>
<dbReference type="Gene3D" id="1.25.40.710">
    <property type="match status" value="1"/>
</dbReference>
<dbReference type="AlphaFoldDB" id="A0AA39DD93"/>
<keyword evidence="4" id="KW-1185">Reference proteome</keyword>
<proteinExistence type="predicted"/>
<feature type="transmembrane region" description="Helical" evidence="2">
    <location>
        <begin position="174"/>
        <end position="193"/>
    </location>
</feature>
<dbReference type="EMBL" id="JARBHA010000016">
    <property type="protein sequence ID" value="KAJ9679435.1"/>
    <property type="molecule type" value="Genomic_DNA"/>
</dbReference>
<name>A0AA39DD93_VITRO</name>
<keyword evidence="2" id="KW-0812">Transmembrane</keyword>
<evidence type="ECO:0000313" key="4">
    <source>
        <dbReference type="Proteomes" id="UP001168098"/>
    </source>
</evidence>
<protein>
    <recommendedName>
        <fullName evidence="5">Tripeptidyl-peptidase 2</fullName>
    </recommendedName>
</protein>
<keyword evidence="2" id="KW-1133">Transmembrane helix</keyword>
<organism evidence="3 4">
    <name type="scientific">Vitis rotundifolia</name>
    <name type="common">Muscadine grape</name>
    <dbReference type="NCBI Taxonomy" id="103349"/>
    <lineage>
        <taxon>Eukaryota</taxon>
        <taxon>Viridiplantae</taxon>
        <taxon>Streptophyta</taxon>
        <taxon>Embryophyta</taxon>
        <taxon>Tracheophyta</taxon>
        <taxon>Spermatophyta</taxon>
        <taxon>Magnoliopsida</taxon>
        <taxon>eudicotyledons</taxon>
        <taxon>Gunneridae</taxon>
        <taxon>Pentapetalae</taxon>
        <taxon>rosids</taxon>
        <taxon>Vitales</taxon>
        <taxon>Vitaceae</taxon>
        <taxon>Viteae</taxon>
        <taxon>Vitis</taxon>
    </lineage>
</organism>